<sequence length="338" mass="34631">MRWWAPRDRATTSRALGAVCLVGASISVLMAVFDHSVLGPGGAGARIVLVSQLVVVACGAVLLRVGAHAPAPLPLLVTVLLVGVTLVANLNTHDVSFAAQLFLLLPPLLTAALLPRGAFWTVAALVTVMDAVLLLLVAGGGGLGRDLLPFAAVACGLGAYLNVGVEREQEQVAQLRELADRDPLTGLLSRGVLTAAFAVRPCPPGALLLVDLDHLKRLNDTRGHAAGDAALRAAGEAVRAVAGPADLAVRLGGDEFALFLAGGDADDAVVAGEAVGRRVVEAGLAVSVGCAVSRREDTLTSLSRRADEALYRAKAGGRGRVVGPADDRRRAVPAAVPR</sequence>
<feature type="transmembrane region" description="Helical" evidence="1">
    <location>
        <begin position="73"/>
        <end position="91"/>
    </location>
</feature>
<reference evidence="3 4" key="1">
    <citation type="submission" date="2024-09" db="EMBL/GenBank/DDBJ databases">
        <authorList>
            <person name="Sun Q."/>
            <person name="Mori K."/>
        </authorList>
    </citation>
    <scope>NUCLEOTIDE SEQUENCE [LARGE SCALE GENOMIC DNA]</scope>
    <source>
        <strain evidence="3 4">TISTR 1856</strain>
    </source>
</reference>
<dbReference type="InterPro" id="IPR050469">
    <property type="entry name" value="Diguanylate_Cyclase"/>
</dbReference>
<keyword evidence="1" id="KW-1133">Transmembrane helix</keyword>
<dbReference type="InterPro" id="IPR029787">
    <property type="entry name" value="Nucleotide_cyclase"/>
</dbReference>
<feature type="transmembrane region" description="Helical" evidence="1">
    <location>
        <begin position="122"/>
        <end position="141"/>
    </location>
</feature>
<dbReference type="PROSITE" id="PS50887">
    <property type="entry name" value="GGDEF"/>
    <property type="match status" value="1"/>
</dbReference>
<dbReference type="InterPro" id="IPR043128">
    <property type="entry name" value="Rev_trsase/Diguanyl_cyclase"/>
</dbReference>
<organism evidence="3 4">
    <name type="scientific">Kineococcus gynurae</name>
    <dbReference type="NCBI Taxonomy" id="452979"/>
    <lineage>
        <taxon>Bacteria</taxon>
        <taxon>Bacillati</taxon>
        <taxon>Actinomycetota</taxon>
        <taxon>Actinomycetes</taxon>
        <taxon>Kineosporiales</taxon>
        <taxon>Kineosporiaceae</taxon>
        <taxon>Kineococcus</taxon>
    </lineage>
</organism>
<evidence type="ECO:0000313" key="4">
    <source>
        <dbReference type="Proteomes" id="UP001589748"/>
    </source>
</evidence>
<evidence type="ECO:0000256" key="1">
    <source>
        <dbReference type="SAM" id="Phobius"/>
    </source>
</evidence>
<dbReference type="PANTHER" id="PTHR45138:SF9">
    <property type="entry name" value="DIGUANYLATE CYCLASE DGCM-RELATED"/>
    <property type="match status" value="1"/>
</dbReference>
<feature type="domain" description="GGDEF" evidence="2">
    <location>
        <begin position="203"/>
        <end position="326"/>
    </location>
</feature>
<evidence type="ECO:0000313" key="3">
    <source>
        <dbReference type="EMBL" id="MFB9378162.1"/>
    </source>
</evidence>
<dbReference type="EMBL" id="JBHMDM010000007">
    <property type="protein sequence ID" value="MFB9378162.1"/>
    <property type="molecule type" value="Genomic_DNA"/>
</dbReference>
<keyword evidence="1" id="KW-0812">Transmembrane</keyword>
<dbReference type="InterPro" id="IPR000160">
    <property type="entry name" value="GGDEF_dom"/>
</dbReference>
<dbReference type="NCBIfam" id="TIGR00254">
    <property type="entry name" value="GGDEF"/>
    <property type="match status" value="1"/>
</dbReference>
<name>A0ABV5LVP1_9ACTN</name>
<keyword evidence="1" id="KW-0472">Membrane</keyword>
<dbReference type="Gene3D" id="3.30.70.270">
    <property type="match status" value="1"/>
</dbReference>
<comment type="caution">
    <text evidence="3">The sequence shown here is derived from an EMBL/GenBank/DDBJ whole genome shotgun (WGS) entry which is preliminary data.</text>
</comment>
<accession>A0ABV5LVP1</accession>
<dbReference type="Proteomes" id="UP001589748">
    <property type="component" value="Unassembled WGS sequence"/>
</dbReference>
<evidence type="ECO:0000259" key="2">
    <source>
        <dbReference type="PROSITE" id="PS50887"/>
    </source>
</evidence>
<gene>
    <name evidence="3" type="ORF">ACFFVI_14410</name>
</gene>
<proteinExistence type="predicted"/>
<dbReference type="RefSeq" id="WP_380137335.1">
    <property type="nucleotide sequence ID" value="NZ_JBHLUI010000008.1"/>
</dbReference>
<dbReference type="SMART" id="SM00267">
    <property type="entry name" value="GGDEF"/>
    <property type="match status" value="1"/>
</dbReference>
<dbReference type="CDD" id="cd01949">
    <property type="entry name" value="GGDEF"/>
    <property type="match status" value="1"/>
</dbReference>
<dbReference type="PANTHER" id="PTHR45138">
    <property type="entry name" value="REGULATORY COMPONENTS OF SENSORY TRANSDUCTION SYSTEM"/>
    <property type="match status" value="1"/>
</dbReference>
<dbReference type="Pfam" id="PF00990">
    <property type="entry name" value="GGDEF"/>
    <property type="match status" value="1"/>
</dbReference>
<feature type="transmembrane region" description="Helical" evidence="1">
    <location>
        <begin position="45"/>
        <end position="66"/>
    </location>
</feature>
<protein>
    <submittedName>
        <fullName evidence="3">GGDEF domain-containing protein</fullName>
    </submittedName>
</protein>
<feature type="transmembrane region" description="Helical" evidence="1">
    <location>
        <begin position="97"/>
        <end position="115"/>
    </location>
</feature>
<keyword evidence="4" id="KW-1185">Reference proteome</keyword>
<dbReference type="SUPFAM" id="SSF55073">
    <property type="entry name" value="Nucleotide cyclase"/>
    <property type="match status" value="1"/>
</dbReference>
<feature type="transmembrane region" description="Helical" evidence="1">
    <location>
        <begin position="12"/>
        <end position="33"/>
    </location>
</feature>